<dbReference type="AlphaFoldDB" id="A0A1H1S2Y6"/>
<evidence type="ECO:0000259" key="1">
    <source>
        <dbReference type="Pfam" id="PF01636"/>
    </source>
</evidence>
<keyword evidence="2" id="KW-0418">Kinase</keyword>
<organism evidence="2 3">
    <name type="scientific">Actinopolymorpha singaporensis</name>
    <dbReference type="NCBI Taxonomy" id="117157"/>
    <lineage>
        <taxon>Bacteria</taxon>
        <taxon>Bacillati</taxon>
        <taxon>Actinomycetota</taxon>
        <taxon>Actinomycetes</taxon>
        <taxon>Propionibacteriales</taxon>
        <taxon>Actinopolymorphaceae</taxon>
        <taxon>Actinopolymorpha</taxon>
    </lineage>
</organism>
<evidence type="ECO:0000313" key="3">
    <source>
        <dbReference type="Proteomes" id="UP000198983"/>
    </source>
</evidence>
<dbReference type="Pfam" id="PF01636">
    <property type="entry name" value="APH"/>
    <property type="match status" value="1"/>
</dbReference>
<sequence>MTAAQDQPHVDTLHVDTLHGRGGNRLVWADLPDALRAEIESRLGSSVVAAASKAGGFSPGLASVLRLADGSQVFVKAVSSAQNPVSPGMYRREAAIAAQLPASAPVPKLLWSHDHGDWAVLVFEALTGDPPVLPWIPAERDRVLAALTDLGSAMTPAPPGLDVPAIDLLDEEFSGWRGLAERPDPRLADVDSWAAERLTDLAALETHWLTAARGETLLHGDIRADNVLLTDDRVYFVDWPAATVGAAWVDLVLMLPSMAMQGAGEPEELLATHPLARAADKDAVTAVIVALAGYFVSKSLQPPPPGIPTVRAFQRAQGIACLRWLRQRGL</sequence>
<keyword evidence="3" id="KW-1185">Reference proteome</keyword>
<reference evidence="2 3" key="1">
    <citation type="submission" date="2016-10" db="EMBL/GenBank/DDBJ databases">
        <authorList>
            <person name="de Groot N.N."/>
        </authorList>
    </citation>
    <scope>NUCLEOTIDE SEQUENCE [LARGE SCALE GENOMIC DNA]</scope>
    <source>
        <strain evidence="2 3">DSM 22024</strain>
    </source>
</reference>
<dbReference type="RefSeq" id="WP_092653660.1">
    <property type="nucleotide sequence ID" value="NZ_LT629732.1"/>
</dbReference>
<gene>
    <name evidence="2" type="ORF">SAMN04489717_2650</name>
</gene>
<evidence type="ECO:0000313" key="2">
    <source>
        <dbReference type="EMBL" id="SDS42430.1"/>
    </source>
</evidence>
<dbReference type="InterPro" id="IPR002575">
    <property type="entry name" value="Aminoglycoside_PTrfase"/>
</dbReference>
<dbReference type="STRING" id="117157.SAMN04489717_2650"/>
<name>A0A1H1S2Y6_9ACTN</name>
<dbReference type="InterPro" id="IPR011009">
    <property type="entry name" value="Kinase-like_dom_sf"/>
</dbReference>
<protein>
    <submittedName>
        <fullName evidence="2">Predicted kinase, aminoglycoside phosphotransferase (APT) family</fullName>
    </submittedName>
</protein>
<dbReference type="Gene3D" id="3.30.200.20">
    <property type="entry name" value="Phosphorylase Kinase, domain 1"/>
    <property type="match status" value="1"/>
</dbReference>
<dbReference type="OrthoDB" id="2570531at2"/>
<feature type="domain" description="Aminoglycoside phosphotransferase" evidence="1">
    <location>
        <begin position="72"/>
        <end position="258"/>
    </location>
</feature>
<dbReference type="Proteomes" id="UP000198983">
    <property type="component" value="Chromosome I"/>
</dbReference>
<dbReference type="SUPFAM" id="SSF56112">
    <property type="entry name" value="Protein kinase-like (PK-like)"/>
    <property type="match status" value="1"/>
</dbReference>
<dbReference type="Gene3D" id="3.90.1200.10">
    <property type="match status" value="1"/>
</dbReference>
<keyword evidence="2" id="KW-0808">Transferase</keyword>
<proteinExistence type="predicted"/>
<accession>A0A1H1S2Y6</accession>
<dbReference type="GO" id="GO:0016301">
    <property type="term" value="F:kinase activity"/>
    <property type="evidence" value="ECO:0007669"/>
    <property type="project" value="UniProtKB-KW"/>
</dbReference>
<dbReference type="EMBL" id="LT629732">
    <property type="protein sequence ID" value="SDS42430.1"/>
    <property type="molecule type" value="Genomic_DNA"/>
</dbReference>